<dbReference type="RefSeq" id="WP_344164648.1">
    <property type="nucleotide sequence ID" value="NZ_BAAABV010000023.1"/>
</dbReference>
<dbReference type="Pfam" id="PF11350">
    <property type="entry name" value="DUF3152"/>
    <property type="match status" value="1"/>
</dbReference>
<evidence type="ECO:0000259" key="2">
    <source>
        <dbReference type="Pfam" id="PF11350"/>
    </source>
</evidence>
<keyword evidence="4" id="KW-1185">Reference proteome</keyword>
<sequence>MGRHSRKGPGSAAARPQPEPAPSPYEPGPDGLYEPGPYPADPYDPAPPGYGERRGRSRSAEHTVVHDGFAPPAARPAGHPEQREEGGAWGAGPAPAALYGDWRGAPRAAAPTAPTAGDAAVPPFATPASGFPRVTEGPPAPAPDPVTSTGSHRRVPGPRTPAAPGARGSGGGRGTRARTYTGIAALAVTAVLAVVIAGQVTSEGDPAASGAHAAGGDGPERAPDDKAASRSDGRPTPASPPPAQPLTYEQQMARQLPIDAKLTGTGVFDTVPGLAKAPGKGKVVRYRVDVEQGLGMDPQLFAEAVQRTLNDPRSWGHDGAMTFERVPDGKADFVVTLASPGTTGAWCAKSDLDTTIDNVSCDSASTERVMINAFRWGQGSATYGADQMLAYRQMLINHEVGHRLGHGHESCRTPGSPAPIMQQQTKSLDIDNIHCLPNPWVFPGN</sequence>
<organism evidence="3 4">
    <name type="scientific">Streptomyces polychromogenes</name>
    <dbReference type="NCBI Taxonomy" id="67342"/>
    <lineage>
        <taxon>Bacteria</taxon>
        <taxon>Bacillati</taxon>
        <taxon>Actinomycetota</taxon>
        <taxon>Actinomycetes</taxon>
        <taxon>Kitasatosporales</taxon>
        <taxon>Streptomycetaceae</taxon>
        <taxon>Streptomyces</taxon>
    </lineage>
</organism>
<dbReference type="InterPro" id="IPR022603">
    <property type="entry name" value="DUF3152"/>
</dbReference>
<dbReference type="SUPFAM" id="SSF55486">
    <property type="entry name" value="Metalloproteases ('zincins'), catalytic domain"/>
    <property type="match status" value="1"/>
</dbReference>
<dbReference type="EMBL" id="BAAABV010000023">
    <property type="protein sequence ID" value="GAA0307777.1"/>
    <property type="molecule type" value="Genomic_DNA"/>
</dbReference>
<reference evidence="4" key="1">
    <citation type="journal article" date="2019" name="Int. J. Syst. Evol. Microbiol.">
        <title>The Global Catalogue of Microorganisms (GCM) 10K type strain sequencing project: providing services to taxonomists for standard genome sequencing and annotation.</title>
        <authorList>
            <consortium name="The Broad Institute Genomics Platform"/>
            <consortium name="The Broad Institute Genome Sequencing Center for Infectious Disease"/>
            <person name="Wu L."/>
            <person name="Ma J."/>
        </authorList>
    </citation>
    <scope>NUCLEOTIDE SEQUENCE [LARGE SCALE GENOMIC DNA]</scope>
    <source>
        <strain evidence="4">JCM 4505</strain>
    </source>
</reference>
<evidence type="ECO:0000313" key="3">
    <source>
        <dbReference type="EMBL" id="GAA0307777.1"/>
    </source>
</evidence>
<dbReference type="Proteomes" id="UP001501867">
    <property type="component" value="Unassembled WGS sequence"/>
</dbReference>
<dbReference type="InterPro" id="IPR024079">
    <property type="entry name" value="MetalloPept_cat_dom_sf"/>
</dbReference>
<feature type="compositionally biased region" description="Basic and acidic residues" evidence="1">
    <location>
        <begin position="218"/>
        <end position="233"/>
    </location>
</feature>
<proteinExistence type="predicted"/>
<feature type="compositionally biased region" description="Basic and acidic residues" evidence="1">
    <location>
        <begin position="51"/>
        <end position="65"/>
    </location>
</feature>
<feature type="compositionally biased region" description="Low complexity" evidence="1">
    <location>
        <begin position="91"/>
        <end position="123"/>
    </location>
</feature>
<gene>
    <name evidence="3" type="ORF">GCM10010302_53150</name>
</gene>
<evidence type="ECO:0000256" key="1">
    <source>
        <dbReference type="SAM" id="MobiDB-lite"/>
    </source>
</evidence>
<feature type="compositionally biased region" description="Pro residues" evidence="1">
    <location>
        <begin position="36"/>
        <end position="48"/>
    </location>
</feature>
<protein>
    <submittedName>
        <fullName evidence="3">DUF3152 domain-containing protein</fullName>
    </submittedName>
</protein>
<accession>A0ABP3F6N2</accession>
<comment type="caution">
    <text evidence="3">The sequence shown here is derived from an EMBL/GenBank/DDBJ whole genome shotgun (WGS) entry which is preliminary data.</text>
</comment>
<evidence type="ECO:0000313" key="4">
    <source>
        <dbReference type="Proteomes" id="UP001501867"/>
    </source>
</evidence>
<feature type="region of interest" description="Disordered" evidence="1">
    <location>
        <begin position="203"/>
        <end position="245"/>
    </location>
</feature>
<name>A0ABP3F6N2_9ACTN</name>
<feature type="region of interest" description="Disordered" evidence="1">
    <location>
        <begin position="1"/>
        <end position="175"/>
    </location>
</feature>
<feature type="compositionally biased region" description="Pro residues" evidence="1">
    <location>
        <begin position="17"/>
        <end position="27"/>
    </location>
</feature>
<dbReference type="Gene3D" id="3.40.390.10">
    <property type="entry name" value="Collagenase (Catalytic Domain)"/>
    <property type="match status" value="1"/>
</dbReference>
<feature type="domain" description="DUF3152" evidence="2">
    <location>
        <begin position="262"/>
        <end position="443"/>
    </location>
</feature>
<feature type="compositionally biased region" description="Low complexity" evidence="1">
    <location>
        <begin position="203"/>
        <end position="214"/>
    </location>
</feature>